<dbReference type="Gene3D" id="1.10.510.10">
    <property type="entry name" value="Transferase(Phosphotransferase) domain 1"/>
    <property type="match status" value="1"/>
</dbReference>
<keyword evidence="3" id="KW-1185">Reference proteome</keyword>
<dbReference type="AlphaFoldDB" id="A0A6A2ZA27"/>
<dbReference type="SUPFAM" id="SSF56112">
    <property type="entry name" value="Protein kinase-like (PK-like)"/>
    <property type="match status" value="1"/>
</dbReference>
<dbReference type="EMBL" id="VEPZ02001185">
    <property type="protein sequence ID" value="KAE8688557.1"/>
    <property type="molecule type" value="Genomic_DNA"/>
</dbReference>
<dbReference type="Proteomes" id="UP000436088">
    <property type="component" value="Unassembled WGS sequence"/>
</dbReference>
<dbReference type="InterPro" id="IPR011009">
    <property type="entry name" value="Kinase-like_dom_sf"/>
</dbReference>
<evidence type="ECO:0000313" key="3">
    <source>
        <dbReference type="Proteomes" id="UP000436088"/>
    </source>
</evidence>
<dbReference type="InterPro" id="IPR000719">
    <property type="entry name" value="Prot_kinase_dom"/>
</dbReference>
<dbReference type="InterPro" id="IPR008271">
    <property type="entry name" value="Ser/Thr_kinase_AS"/>
</dbReference>
<dbReference type="SMART" id="SM00220">
    <property type="entry name" value="S_TKc"/>
    <property type="match status" value="1"/>
</dbReference>
<dbReference type="GO" id="GO:0005524">
    <property type="term" value="F:ATP binding"/>
    <property type="evidence" value="ECO:0007669"/>
    <property type="project" value="InterPro"/>
</dbReference>
<sequence>MENNGAPDEASDNYSRRFTTLFGAGRLGFWSPAEGESNGGNGTVYGGRTTRDWPWKETVGEMINLGQQRCFELESKTWLALEAAQGLLYLHQDCAPSITHRDVKCSNILLTESLHAKLSDFGLSKAFPSLLELLVPQDTLIPSKYSTSNRLTEKSDVYSFRVVLLEIVTNQQVIMKSYEQTTHISQWASLMLYNGDIKSIVDPRLQGDFDIISMKKAVEQALACVSQTSMKRPSTNYVVAELSECLSTEVERIRQHNIQLAPTGSNSLP</sequence>
<dbReference type="PANTHER" id="PTHR45631">
    <property type="entry name" value="OS07G0107800 PROTEIN-RELATED"/>
    <property type="match status" value="1"/>
</dbReference>
<dbReference type="Pfam" id="PF07714">
    <property type="entry name" value="PK_Tyr_Ser-Thr"/>
    <property type="match status" value="1"/>
</dbReference>
<dbReference type="PANTHER" id="PTHR45631:SF202">
    <property type="entry name" value="SENESCENCE-INDUCED RECEPTOR-LIKE SERINE_THREONINE-PROTEIN KINASE"/>
    <property type="match status" value="1"/>
</dbReference>
<comment type="caution">
    <text evidence="2">The sequence shown here is derived from an EMBL/GenBank/DDBJ whole genome shotgun (WGS) entry which is preliminary data.</text>
</comment>
<dbReference type="PROSITE" id="PS50011">
    <property type="entry name" value="PROTEIN_KINASE_DOM"/>
    <property type="match status" value="1"/>
</dbReference>
<dbReference type="GO" id="GO:0004672">
    <property type="term" value="F:protein kinase activity"/>
    <property type="evidence" value="ECO:0007669"/>
    <property type="project" value="InterPro"/>
</dbReference>
<reference evidence="2" key="1">
    <citation type="submission" date="2019-09" db="EMBL/GenBank/DDBJ databases">
        <title>Draft genome information of white flower Hibiscus syriacus.</title>
        <authorList>
            <person name="Kim Y.-M."/>
        </authorList>
    </citation>
    <scope>NUCLEOTIDE SEQUENCE [LARGE SCALE GENOMIC DNA]</scope>
    <source>
        <strain evidence="2">YM2019G1</strain>
    </source>
</reference>
<dbReference type="PROSITE" id="PS00108">
    <property type="entry name" value="PROTEIN_KINASE_ST"/>
    <property type="match status" value="1"/>
</dbReference>
<protein>
    <recommendedName>
        <fullName evidence="1">Protein kinase domain-containing protein</fullName>
    </recommendedName>
</protein>
<name>A0A6A2ZA27_HIBSY</name>
<dbReference type="InterPro" id="IPR001245">
    <property type="entry name" value="Ser-Thr/Tyr_kinase_cat_dom"/>
</dbReference>
<accession>A0A6A2ZA27</accession>
<evidence type="ECO:0000313" key="2">
    <source>
        <dbReference type="EMBL" id="KAE8688557.1"/>
    </source>
</evidence>
<evidence type="ECO:0000259" key="1">
    <source>
        <dbReference type="PROSITE" id="PS50011"/>
    </source>
</evidence>
<proteinExistence type="predicted"/>
<feature type="domain" description="Protein kinase" evidence="1">
    <location>
        <begin position="1"/>
        <end position="246"/>
    </location>
</feature>
<gene>
    <name evidence="2" type="ORF">F3Y22_tig00110963pilonHSYRG00056</name>
</gene>
<organism evidence="2 3">
    <name type="scientific">Hibiscus syriacus</name>
    <name type="common">Rose of Sharon</name>
    <dbReference type="NCBI Taxonomy" id="106335"/>
    <lineage>
        <taxon>Eukaryota</taxon>
        <taxon>Viridiplantae</taxon>
        <taxon>Streptophyta</taxon>
        <taxon>Embryophyta</taxon>
        <taxon>Tracheophyta</taxon>
        <taxon>Spermatophyta</taxon>
        <taxon>Magnoliopsida</taxon>
        <taxon>eudicotyledons</taxon>
        <taxon>Gunneridae</taxon>
        <taxon>Pentapetalae</taxon>
        <taxon>rosids</taxon>
        <taxon>malvids</taxon>
        <taxon>Malvales</taxon>
        <taxon>Malvaceae</taxon>
        <taxon>Malvoideae</taxon>
        <taxon>Hibiscus</taxon>
    </lineage>
</organism>